<proteinExistence type="predicted"/>
<protein>
    <submittedName>
        <fullName evidence="1">Uncharacterized protein</fullName>
    </submittedName>
</protein>
<gene>
    <name evidence="1" type="ORF">KDW_43860</name>
</gene>
<evidence type="ECO:0000313" key="1">
    <source>
        <dbReference type="EMBL" id="GER90224.1"/>
    </source>
</evidence>
<dbReference type="AlphaFoldDB" id="A0A5J4KLB5"/>
<name>A0A5J4KLB5_9CHLR</name>
<comment type="caution">
    <text evidence="1">The sequence shown here is derived from an EMBL/GenBank/DDBJ whole genome shotgun (WGS) entry which is preliminary data.</text>
</comment>
<reference evidence="1 2" key="1">
    <citation type="submission" date="2019-10" db="EMBL/GenBank/DDBJ databases">
        <title>Dictyobacter vulcani sp. nov., within the class Ktedonobacteria, isolated from soil of volcanic Mt. Zao.</title>
        <authorList>
            <person name="Zheng Y."/>
            <person name="Wang C.M."/>
            <person name="Sakai Y."/>
            <person name="Abe K."/>
            <person name="Yokota A."/>
            <person name="Yabe S."/>
        </authorList>
    </citation>
    <scope>NUCLEOTIDE SEQUENCE [LARGE SCALE GENOMIC DNA]</scope>
    <source>
        <strain evidence="1 2">W12</strain>
    </source>
</reference>
<organism evidence="1 2">
    <name type="scientific">Dictyobacter vulcani</name>
    <dbReference type="NCBI Taxonomy" id="2607529"/>
    <lineage>
        <taxon>Bacteria</taxon>
        <taxon>Bacillati</taxon>
        <taxon>Chloroflexota</taxon>
        <taxon>Ktedonobacteria</taxon>
        <taxon>Ktedonobacterales</taxon>
        <taxon>Dictyobacteraceae</taxon>
        <taxon>Dictyobacter</taxon>
    </lineage>
</organism>
<dbReference type="EMBL" id="BKZW01000002">
    <property type="protein sequence ID" value="GER90224.1"/>
    <property type="molecule type" value="Genomic_DNA"/>
</dbReference>
<evidence type="ECO:0000313" key="2">
    <source>
        <dbReference type="Proteomes" id="UP000326912"/>
    </source>
</evidence>
<accession>A0A5J4KLB5</accession>
<keyword evidence="2" id="KW-1185">Reference proteome</keyword>
<dbReference type="Proteomes" id="UP000326912">
    <property type="component" value="Unassembled WGS sequence"/>
</dbReference>
<dbReference type="RefSeq" id="WP_162005482.1">
    <property type="nucleotide sequence ID" value="NZ_BKZW01000002.1"/>
</dbReference>
<sequence>MDQQDSLRSRTFSWEDPTIALQKGKDLSGLAYLQAIKAGELPPPPICQRK</sequence>